<keyword evidence="1" id="KW-0472">Membrane</keyword>
<name>A0A9D4S3H8_DREPO</name>
<keyword evidence="1" id="KW-1133">Transmembrane helix</keyword>
<keyword evidence="1" id="KW-0812">Transmembrane</keyword>
<evidence type="ECO:0000313" key="3">
    <source>
        <dbReference type="Proteomes" id="UP000828390"/>
    </source>
</evidence>
<protein>
    <submittedName>
        <fullName evidence="2">Uncharacterized protein</fullName>
    </submittedName>
</protein>
<proteinExistence type="predicted"/>
<evidence type="ECO:0000313" key="2">
    <source>
        <dbReference type="EMBL" id="KAH3890416.1"/>
    </source>
</evidence>
<evidence type="ECO:0000256" key="1">
    <source>
        <dbReference type="SAM" id="Phobius"/>
    </source>
</evidence>
<feature type="transmembrane region" description="Helical" evidence="1">
    <location>
        <begin position="12"/>
        <end position="36"/>
    </location>
</feature>
<dbReference type="EMBL" id="JAIWYP010000001">
    <property type="protein sequence ID" value="KAH3890416.1"/>
    <property type="molecule type" value="Genomic_DNA"/>
</dbReference>
<keyword evidence="3" id="KW-1185">Reference proteome</keyword>
<reference evidence="2" key="1">
    <citation type="journal article" date="2019" name="bioRxiv">
        <title>The Genome of the Zebra Mussel, Dreissena polymorpha: A Resource for Invasive Species Research.</title>
        <authorList>
            <person name="McCartney M.A."/>
            <person name="Auch B."/>
            <person name="Kono T."/>
            <person name="Mallez S."/>
            <person name="Zhang Y."/>
            <person name="Obille A."/>
            <person name="Becker A."/>
            <person name="Abrahante J.E."/>
            <person name="Garbe J."/>
            <person name="Badalamenti J.P."/>
            <person name="Herman A."/>
            <person name="Mangelson H."/>
            <person name="Liachko I."/>
            <person name="Sullivan S."/>
            <person name="Sone E.D."/>
            <person name="Koren S."/>
            <person name="Silverstein K.A.T."/>
            <person name="Beckman K.B."/>
            <person name="Gohl D.M."/>
        </authorList>
    </citation>
    <scope>NUCLEOTIDE SEQUENCE</scope>
    <source>
        <strain evidence="2">Duluth1</strain>
        <tissue evidence="2">Whole animal</tissue>
    </source>
</reference>
<comment type="caution">
    <text evidence="2">The sequence shown here is derived from an EMBL/GenBank/DDBJ whole genome shotgun (WGS) entry which is preliminary data.</text>
</comment>
<organism evidence="2 3">
    <name type="scientific">Dreissena polymorpha</name>
    <name type="common">Zebra mussel</name>
    <name type="synonym">Mytilus polymorpha</name>
    <dbReference type="NCBI Taxonomy" id="45954"/>
    <lineage>
        <taxon>Eukaryota</taxon>
        <taxon>Metazoa</taxon>
        <taxon>Spiralia</taxon>
        <taxon>Lophotrochozoa</taxon>
        <taxon>Mollusca</taxon>
        <taxon>Bivalvia</taxon>
        <taxon>Autobranchia</taxon>
        <taxon>Heteroconchia</taxon>
        <taxon>Euheterodonta</taxon>
        <taxon>Imparidentia</taxon>
        <taxon>Neoheterodontei</taxon>
        <taxon>Myida</taxon>
        <taxon>Dreissenoidea</taxon>
        <taxon>Dreissenidae</taxon>
        <taxon>Dreissena</taxon>
    </lineage>
</organism>
<dbReference type="Proteomes" id="UP000828390">
    <property type="component" value="Unassembled WGS sequence"/>
</dbReference>
<gene>
    <name evidence="2" type="ORF">DPMN_014497</name>
</gene>
<dbReference type="AlphaFoldDB" id="A0A9D4S3H8"/>
<sequence>MELIVNNPLSVTIAAFAMAILIRTSAVLIPTLGMVASKYLELVTYSTFDPFMVMSAHVLVCCSP</sequence>
<accession>A0A9D4S3H8</accession>
<reference evidence="2" key="2">
    <citation type="submission" date="2020-11" db="EMBL/GenBank/DDBJ databases">
        <authorList>
            <person name="McCartney M.A."/>
            <person name="Auch B."/>
            <person name="Kono T."/>
            <person name="Mallez S."/>
            <person name="Becker A."/>
            <person name="Gohl D.M."/>
            <person name="Silverstein K.A.T."/>
            <person name="Koren S."/>
            <person name="Bechman K.B."/>
            <person name="Herman A."/>
            <person name="Abrahante J.E."/>
            <person name="Garbe J."/>
        </authorList>
    </citation>
    <scope>NUCLEOTIDE SEQUENCE</scope>
    <source>
        <strain evidence="2">Duluth1</strain>
        <tissue evidence="2">Whole animal</tissue>
    </source>
</reference>